<feature type="region of interest" description="Disordered" evidence="3">
    <location>
        <begin position="599"/>
        <end position="624"/>
    </location>
</feature>
<feature type="compositionally biased region" description="Basic and acidic residues" evidence="3">
    <location>
        <begin position="717"/>
        <end position="737"/>
    </location>
</feature>
<evidence type="ECO:0000256" key="2">
    <source>
        <dbReference type="ARBA" id="ARBA00022803"/>
    </source>
</evidence>
<keyword evidence="5" id="KW-1185">Reference proteome</keyword>
<dbReference type="PANTHER" id="PTHR45586">
    <property type="entry name" value="TPR REPEAT-CONTAINING PROTEIN PA4667"/>
    <property type="match status" value="1"/>
</dbReference>
<protein>
    <submittedName>
        <fullName evidence="4">Uncharacterized protein</fullName>
    </submittedName>
</protein>
<dbReference type="InterPro" id="IPR051012">
    <property type="entry name" value="CellSynth/LPSAsmb/PSIAsmb"/>
</dbReference>
<feature type="region of interest" description="Disordered" evidence="3">
    <location>
        <begin position="96"/>
        <end position="142"/>
    </location>
</feature>
<evidence type="ECO:0000313" key="5">
    <source>
        <dbReference type="Proteomes" id="UP000265515"/>
    </source>
</evidence>
<feature type="region of interest" description="Disordered" evidence="3">
    <location>
        <begin position="717"/>
        <end position="748"/>
    </location>
</feature>
<feature type="compositionally biased region" description="Gly residues" evidence="3">
    <location>
        <begin position="981"/>
        <end position="1033"/>
    </location>
</feature>
<dbReference type="SMART" id="SM00028">
    <property type="entry name" value="TPR"/>
    <property type="match status" value="5"/>
</dbReference>
<dbReference type="Gramene" id="GBG61367">
    <property type="protein sequence ID" value="GBG61367"/>
    <property type="gene ID" value="CBR_g20400"/>
</dbReference>
<evidence type="ECO:0000256" key="3">
    <source>
        <dbReference type="SAM" id="MobiDB-lite"/>
    </source>
</evidence>
<dbReference type="SUPFAM" id="SSF48452">
    <property type="entry name" value="TPR-like"/>
    <property type="match status" value="1"/>
</dbReference>
<sequence length="1065" mass="116338">MRIYIHYEGVPDHTQVWKGKAEKPTDVHTVVSDLIKEFVIVYNKKHGTIRRLDETRVDLVDHRRRKLLGSALVSKVLQDRADVYVVERSPSPEKLVAEGKEVVHPRDGSSTSLTKHVPEQLSQNVTLRPPAPDDSQSPGGNREAAAGMLLVHRSPEGEARNAKGKACGDGGSNAAAGCPAVDTERVEQILMAPVVKDLLTKALEMEKAGNFKYAIQVFEQLLVVLPTQRTCLRGLASMALAISNYKRAAEFLEIAVDAYPGDERFQARLGDAYYHLGEFRKALQHHDAASRTMTNGGGAVEQEGILESIERSIHESQSNSVKRQANEDDDRFFSVGGNRTTSSLSQKANSVPGKASTTLVTDIRDPYAGDLQGPVTLEDLKLALARALYRLGLEGYANHIIMGILKENGEHQGALFEYGVIALDKGMYQDALRVFLRLLVINQSDKRVKEKAAEVLQKPGTIEYLYQELANVKESPAVLAFLASTIKEFGAVKEAIILYRKAHDSEPANASYILNLVHTLEVRNHYCEALYRAGIYCKRYMDMQLGPSLRLHDVWQTLQGLLVSIAQRDCQDTLDDLTVENLPESGGWLLRFHDLAPSTTARHGDEAEGGSGKRGTESESSEDDGIAAMVCSKLQSECNHNEECEVVHSAAPTAVCPPRSQQAVTEGVVEKGAGLEKSPRECSDVIKCMEIHGQENLGEEMEKRQHDEFPCVSLSLSRKDGSSESRHHIDTKVDGPVHVEGSGPNPAVSTKDCVKDSVEYLANELDALALVFAIVKIMQEYPIPLPLPSVSECPPLFLAGDSHCLSAAWNTVVLRGEKRMLTPLLVTGLKVWHLRDESKFFPKLNFHKVMDGIPDGSQVIMVFGEIDCREGLLISVDKGRYKDVAEGAAVSVGIYIKVLLKLINERKFEVFVHPVPPVLNETRPVVHIFTKTLQMEVLAAGRTEAASGRLHWLDFFDDFLDSEGNLRDSFKLDGTHLREGWGGGVESGGGGEVEGEGGVGGVGGEVEGGEGGGGRGGGGKRGGNGGLEGGGGESVCDGQSCVTERIMTRMMTMEEEEEEEETRTQ</sequence>
<dbReference type="Gene3D" id="1.25.40.10">
    <property type="entry name" value="Tetratricopeptide repeat domain"/>
    <property type="match status" value="2"/>
</dbReference>
<accession>A0A388JUB9</accession>
<evidence type="ECO:0000313" key="4">
    <source>
        <dbReference type="EMBL" id="GBG61367.1"/>
    </source>
</evidence>
<evidence type="ECO:0000256" key="1">
    <source>
        <dbReference type="ARBA" id="ARBA00022737"/>
    </source>
</evidence>
<feature type="region of interest" description="Disordered" evidence="3">
    <location>
        <begin position="981"/>
        <end position="1038"/>
    </location>
</feature>
<organism evidence="4 5">
    <name type="scientific">Chara braunii</name>
    <name type="common">Braun's stonewort</name>
    <dbReference type="NCBI Taxonomy" id="69332"/>
    <lineage>
        <taxon>Eukaryota</taxon>
        <taxon>Viridiplantae</taxon>
        <taxon>Streptophyta</taxon>
        <taxon>Charophyceae</taxon>
        <taxon>Charales</taxon>
        <taxon>Characeae</taxon>
        <taxon>Chara</taxon>
    </lineage>
</organism>
<dbReference type="PANTHER" id="PTHR45586:SF1">
    <property type="entry name" value="LIPOPOLYSACCHARIDE ASSEMBLY PROTEIN B"/>
    <property type="match status" value="1"/>
</dbReference>
<name>A0A388JUB9_CHABU</name>
<reference evidence="4 5" key="1">
    <citation type="journal article" date="2018" name="Cell">
        <title>The Chara Genome: Secondary Complexity and Implications for Plant Terrestrialization.</title>
        <authorList>
            <person name="Nishiyama T."/>
            <person name="Sakayama H."/>
            <person name="Vries J.D."/>
            <person name="Buschmann H."/>
            <person name="Saint-Marcoux D."/>
            <person name="Ullrich K.K."/>
            <person name="Haas F.B."/>
            <person name="Vanderstraeten L."/>
            <person name="Becker D."/>
            <person name="Lang D."/>
            <person name="Vosolsobe S."/>
            <person name="Rombauts S."/>
            <person name="Wilhelmsson P.K.I."/>
            <person name="Janitza P."/>
            <person name="Kern R."/>
            <person name="Heyl A."/>
            <person name="Rumpler F."/>
            <person name="Villalobos L.I.A.C."/>
            <person name="Clay J.M."/>
            <person name="Skokan R."/>
            <person name="Toyoda A."/>
            <person name="Suzuki Y."/>
            <person name="Kagoshima H."/>
            <person name="Schijlen E."/>
            <person name="Tajeshwar N."/>
            <person name="Catarino B."/>
            <person name="Hetherington A.J."/>
            <person name="Saltykova A."/>
            <person name="Bonnot C."/>
            <person name="Breuninger H."/>
            <person name="Symeonidi A."/>
            <person name="Radhakrishnan G.V."/>
            <person name="Van Nieuwerburgh F."/>
            <person name="Deforce D."/>
            <person name="Chang C."/>
            <person name="Karol K.G."/>
            <person name="Hedrich R."/>
            <person name="Ulvskov P."/>
            <person name="Glockner G."/>
            <person name="Delwiche C.F."/>
            <person name="Petrasek J."/>
            <person name="Van de Peer Y."/>
            <person name="Friml J."/>
            <person name="Beilby M."/>
            <person name="Dolan L."/>
            <person name="Kohara Y."/>
            <person name="Sugano S."/>
            <person name="Fujiyama A."/>
            <person name="Delaux P.-M."/>
            <person name="Quint M."/>
            <person name="TheiBen G."/>
            <person name="Hagemann M."/>
            <person name="Harholt J."/>
            <person name="Dunand C."/>
            <person name="Zachgo S."/>
            <person name="Langdale J."/>
            <person name="Maumus F."/>
            <person name="Straeten D.V.D."/>
            <person name="Gould S.B."/>
            <person name="Rensing S.A."/>
        </authorList>
    </citation>
    <scope>NUCLEOTIDE SEQUENCE [LARGE SCALE GENOMIC DNA]</scope>
    <source>
        <strain evidence="4 5">S276</strain>
    </source>
</reference>
<dbReference type="InterPro" id="IPR019734">
    <property type="entry name" value="TPR_rpt"/>
</dbReference>
<feature type="compositionally biased region" description="Basic and acidic residues" evidence="3">
    <location>
        <begin position="96"/>
        <end position="107"/>
    </location>
</feature>
<proteinExistence type="predicted"/>
<keyword evidence="2" id="KW-0802">TPR repeat</keyword>
<gene>
    <name evidence="4" type="ORF">CBR_g20400</name>
</gene>
<keyword evidence="1" id="KW-0677">Repeat</keyword>
<dbReference type="EMBL" id="BFEA01000019">
    <property type="protein sequence ID" value="GBG61367.1"/>
    <property type="molecule type" value="Genomic_DNA"/>
</dbReference>
<dbReference type="InterPro" id="IPR011990">
    <property type="entry name" value="TPR-like_helical_dom_sf"/>
</dbReference>
<comment type="caution">
    <text evidence="4">The sequence shown here is derived from an EMBL/GenBank/DDBJ whole genome shotgun (WGS) entry which is preliminary data.</text>
</comment>
<feature type="region of interest" description="Disordered" evidence="3">
    <location>
        <begin position="154"/>
        <end position="174"/>
    </location>
</feature>
<dbReference type="STRING" id="69332.A0A388JUB9"/>
<dbReference type="Proteomes" id="UP000265515">
    <property type="component" value="Unassembled WGS sequence"/>
</dbReference>
<feature type="compositionally biased region" description="Polar residues" evidence="3">
    <location>
        <begin position="108"/>
        <end position="126"/>
    </location>
</feature>
<dbReference type="OrthoDB" id="435413at2759"/>
<dbReference type="AlphaFoldDB" id="A0A388JUB9"/>
<dbReference type="OMA" id="LHYLDFF"/>